<dbReference type="EMBL" id="JBHSMG010000004">
    <property type="protein sequence ID" value="MFC5503286.1"/>
    <property type="molecule type" value="Genomic_DNA"/>
</dbReference>
<dbReference type="Proteomes" id="UP001596039">
    <property type="component" value="Unassembled WGS sequence"/>
</dbReference>
<keyword evidence="1" id="KW-0472">Membrane</keyword>
<gene>
    <name evidence="3" type="ORF">ACFPJ4_13645</name>
</gene>
<proteinExistence type="predicted"/>
<keyword evidence="4" id="KW-1185">Reference proteome</keyword>
<evidence type="ECO:0000259" key="2">
    <source>
        <dbReference type="Pfam" id="PF09851"/>
    </source>
</evidence>
<reference evidence="4" key="1">
    <citation type="journal article" date="2019" name="Int. J. Syst. Evol. Microbiol.">
        <title>The Global Catalogue of Microorganisms (GCM) 10K type strain sequencing project: providing services to taxonomists for standard genome sequencing and annotation.</title>
        <authorList>
            <consortium name="The Broad Institute Genomics Platform"/>
            <consortium name="The Broad Institute Genome Sequencing Center for Infectious Disease"/>
            <person name="Wu L."/>
            <person name="Ma J."/>
        </authorList>
    </citation>
    <scope>NUCLEOTIDE SEQUENCE [LARGE SCALE GENOMIC DNA]</scope>
    <source>
        <strain evidence="4">CGMCC 4.6997</strain>
    </source>
</reference>
<evidence type="ECO:0000256" key="1">
    <source>
        <dbReference type="SAM" id="Phobius"/>
    </source>
</evidence>
<dbReference type="InterPro" id="IPR018649">
    <property type="entry name" value="SHOCT"/>
</dbReference>
<protein>
    <submittedName>
        <fullName evidence="3">SHOCT domain-containing protein</fullName>
    </submittedName>
</protein>
<name>A0ABW0NS58_9MICO</name>
<keyword evidence="1" id="KW-0812">Transmembrane</keyword>
<organism evidence="3 4">
    <name type="scientific">Lysinimonas soli</name>
    <dbReference type="NCBI Taxonomy" id="1074233"/>
    <lineage>
        <taxon>Bacteria</taxon>
        <taxon>Bacillati</taxon>
        <taxon>Actinomycetota</taxon>
        <taxon>Actinomycetes</taxon>
        <taxon>Micrococcales</taxon>
        <taxon>Microbacteriaceae</taxon>
        <taxon>Lysinimonas</taxon>
    </lineage>
</organism>
<accession>A0ABW0NS58</accession>
<keyword evidence="1" id="KW-1133">Transmembrane helix</keyword>
<sequence>MMYGYGSGYGIGEWVLMGLAMVVFWGAIVTLIIVLVRRSRAESFPPPPADTSRHSTALDILAERFARGEIDEEEFASRRRALLGHPE</sequence>
<evidence type="ECO:0000313" key="4">
    <source>
        <dbReference type="Proteomes" id="UP001596039"/>
    </source>
</evidence>
<feature type="domain" description="SHOCT" evidence="2">
    <location>
        <begin position="56"/>
        <end position="83"/>
    </location>
</feature>
<evidence type="ECO:0000313" key="3">
    <source>
        <dbReference type="EMBL" id="MFC5503286.1"/>
    </source>
</evidence>
<dbReference type="Pfam" id="PF09851">
    <property type="entry name" value="SHOCT"/>
    <property type="match status" value="1"/>
</dbReference>
<feature type="transmembrane region" description="Helical" evidence="1">
    <location>
        <begin position="14"/>
        <end position="36"/>
    </location>
</feature>
<comment type="caution">
    <text evidence="3">The sequence shown here is derived from an EMBL/GenBank/DDBJ whole genome shotgun (WGS) entry which is preliminary data.</text>
</comment>
<dbReference type="RefSeq" id="WP_386741002.1">
    <property type="nucleotide sequence ID" value="NZ_JBHSMG010000004.1"/>
</dbReference>